<evidence type="ECO:0000313" key="2">
    <source>
        <dbReference type="EMBL" id="UVI39010.1"/>
    </source>
</evidence>
<gene>
    <name evidence="2" type="ORF">L1F33_12330</name>
</gene>
<dbReference type="EMBL" id="CP092471">
    <property type="protein sequence ID" value="UVI39010.1"/>
    <property type="molecule type" value="Genomic_DNA"/>
</dbReference>
<proteinExistence type="predicted"/>
<feature type="transmembrane region" description="Helical" evidence="1">
    <location>
        <begin position="78"/>
        <end position="96"/>
    </location>
</feature>
<protein>
    <recommendedName>
        <fullName evidence="4">Amino acid permease</fullName>
    </recommendedName>
</protein>
<feature type="transmembrane region" description="Helical" evidence="1">
    <location>
        <begin position="53"/>
        <end position="72"/>
    </location>
</feature>
<keyword evidence="1" id="KW-0812">Transmembrane</keyword>
<keyword evidence="1" id="KW-0472">Membrane</keyword>
<evidence type="ECO:0000313" key="3">
    <source>
        <dbReference type="Proteomes" id="UP001065265"/>
    </source>
</evidence>
<keyword evidence="3" id="KW-1185">Reference proteome</keyword>
<name>A0ABY5SXG3_9SPHN</name>
<organism evidence="2 3">
    <name type="scientific">Qipengyuania spongiae</name>
    <dbReference type="NCBI Taxonomy" id="2909673"/>
    <lineage>
        <taxon>Bacteria</taxon>
        <taxon>Pseudomonadati</taxon>
        <taxon>Pseudomonadota</taxon>
        <taxon>Alphaproteobacteria</taxon>
        <taxon>Sphingomonadales</taxon>
        <taxon>Erythrobacteraceae</taxon>
        <taxon>Qipengyuania</taxon>
    </lineage>
</organism>
<feature type="transmembrane region" description="Helical" evidence="1">
    <location>
        <begin position="20"/>
        <end position="41"/>
    </location>
</feature>
<reference evidence="2" key="1">
    <citation type="submission" date="2022-02" db="EMBL/GenBank/DDBJ databases">
        <title>Qipengyuania spongiae sp. nov., isolated from marine sponge.</title>
        <authorList>
            <person name="Li Z."/>
            <person name="Zhang M."/>
        </authorList>
    </citation>
    <scope>NUCLEOTIDE SEQUENCE</scope>
    <source>
        <strain evidence="2">PHS-Z21</strain>
    </source>
</reference>
<dbReference type="Proteomes" id="UP001065265">
    <property type="component" value="Chromosome"/>
</dbReference>
<evidence type="ECO:0008006" key="4">
    <source>
        <dbReference type="Google" id="ProtNLM"/>
    </source>
</evidence>
<accession>A0ABY5SXG3</accession>
<keyword evidence="1" id="KW-1133">Transmembrane helix</keyword>
<sequence>MLESLHQWFLSLGTAYGVNPYIFGAIYVGAIPFFLASIAWVVKRARAGRSTVLPTLVAGFFFVSAYLYLAIAGRNIPVWVWIFLALLIVYGAWSTVRDTRRKIAAGSEQADSGQGDGAVDG</sequence>
<dbReference type="RefSeq" id="WP_265558192.1">
    <property type="nucleotide sequence ID" value="NZ_CP092471.1"/>
</dbReference>
<evidence type="ECO:0000256" key="1">
    <source>
        <dbReference type="SAM" id="Phobius"/>
    </source>
</evidence>